<evidence type="ECO:0000313" key="8">
    <source>
        <dbReference type="EMBL" id="CAH2000165.1"/>
    </source>
</evidence>
<evidence type="ECO:0000256" key="4">
    <source>
        <dbReference type="RuleBase" id="RU003968"/>
    </source>
</evidence>
<keyword evidence="4" id="KW-0285">Flavoprotein</keyword>
<evidence type="ECO:0000256" key="2">
    <source>
        <dbReference type="PIRSR" id="PIRSR000137-1"/>
    </source>
</evidence>
<dbReference type="OrthoDB" id="269227at2759"/>
<organism evidence="8 9">
    <name type="scientific">Acanthoscelides obtectus</name>
    <name type="common">Bean weevil</name>
    <name type="synonym">Bruchus obtectus</name>
    <dbReference type="NCBI Taxonomy" id="200917"/>
    <lineage>
        <taxon>Eukaryota</taxon>
        <taxon>Metazoa</taxon>
        <taxon>Ecdysozoa</taxon>
        <taxon>Arthropoda</taxon>
        <taxon>Hexapoda</taxon>
        <taxon>Insecta</taxon>
        <taxon>Pterygota</taxon>
        <taxon>Neoptera</taxon>
        <taxon>Endopterygota</taxon>
        <taxon>Coleoptera</taxon>
        <taxon>Polyphaga</taxon>
        <taxon>Cucujiformia</taxon>
        <taxon>Chrysomeloidea</taxon>
        <taxon>Chrysomelidae</taxon>
        <taxon>Bruchinae</taxon>
        <taxon>Bruchini</taxon>
        <taxon>Acanthoscelides</taxon>
    </lineage>
</organism>
<feature type="active site" description="Proton donor" evidence="2">
    <location>
        <position position="546"/>
    </location>
</feature>
<feature type="signal peptide" evidence="5">
    <location>
        <begin position="1"/>
        <end position="18"/>
    </location>
</feature>
<accession>A0A9P0LRV8</accession>
<protein>
    <recommendedName>
        <fullName evidence="6 7">Glucose-methanol-choline oxidoreductase N-terminal domain-containing protein</fullName>
    </recommendedName>
</protein>
<dbReference type="GO" id="GO:0050660">
    <property type="term" value="F:flavin adenine dinucleotide binding"/>
    <property type="evidence" value="ECO:0007669"/>
    <property type="project" value="InterPro"/>
</dbReference>
<dbReference type="PROSITE" id="PS00624">
    <property type="entry name" value="GMC_OXRED_2"/>
    <property type="match status" value="1"/>
</dbReference>
<dbReference type="Gene3D" id="3.30.560.10">
    <property type="entry name" value="Glucose Oxidase, domain 3"/>
    <property type="match status" value="1"/>
</dbReference>
<dbReference type="InterPro" id="IPR007867">
    <property type="entry name" value="GMC_OxRtase_C"/>
</dbReference>
<dbReference type="Pfam" id="PF00732">
    <property type="entry name" value="GMC_oxred_N"/>
    <property type="match status" value="1"/>
</dbReference>
<dbReference type="PIRSF" id="PIRSF000137">
    <property type="entry name" value="Alcohol_oxidase"/>
    <property type="match status" value="1"/>
</dbReference>
<comment type="similarity">
    <text evidence="1 4">Belongs to the GMC oxidoreductase family.</text>
</comment>
<evidence type="ECO:0000256" key="1">
    <source>
        <dbReference type="ARBA" id="ARBA00010790"/>
    </source>
</evidence>
<evidence type="ECO:0000313" key="9">
    <source>
        <dbReference type="Proteomes" id="UP001152888"/>
    </source>
</evidence>
<keyword evidence="5" id="KW-0732">Signal</keyword>
<dbReference type="PROSITE" id="PS00623">
    <property type="entry name" value="GMC_OXRED_1"/>
    <property type="match status" value="1"/>
</dbReference>
<dbReference type="InterPro" id="IPR000172">
    <property type="entry name" value="GMC_OxRdtase_N"/>
</dbReference>
<feature type="binding site" evidence="3">
    <location>
        <position position="133"/>
    </location>
    <ligand>
        <name>FAD</name>
        <dbReference type="ChEBI" id="CHEBI:57692"/>
    </ligand>
</feature>
<evidence type="ECO:0000259" key="7">
    <source>
        <dbReference type="PROSITE" id="PS00624"/>
    </source>
</evidence>
<dbReference type="Proteomes" id="UP001152888">
    <property type="component" value="Unassembled WGS sequence"/>
</dbReference>
<dbReference type="InterPro" id="IPR036188">
    <property type="entry name" value="FAD/NAD-bd_sf"/>
</dbReference>
<dbReference type="PANTHER" id="PTHR11552:SF158">
    <property type="entry name" value="GH23626P-RELATED"/>
    <property type="match status" value="1"/>
</dbReference>
<evidence type="ECO:0000259" key="6">
    <source>
        <dbReference type="PROSITE" id="PS00623"/>
    </source>
</evidence>
<dbReference type="SUPFAM" id="SSF54373">
    <property type="entry name" value="FAD-linked reductases, C-terminal domain"/>
    <property type="match status" value="1"/>
</dbReference>
<dbReference type="EMBL" id="CAKOFQ010007394">
    <property type="protein sequence ID" value="CAH2000165.1"/>
    <property type="molecule type" value="Genomic_DNA"/>
</dbReference>
<feature type="domain" description="Glucose-methanol-choline oxidoreductase N-terminal" evidence="7">
    <location>
        <begin position="307"/>
        <end position="321"/>
    </location>
</feature>
<dbReference type="GO" id="GO:0016614">
    <property type="term" value="F:oxidoreductase activity, acting on CH-OH group of donors"/>
    <property type="evidence" value="ECO:0007669"/>
    <property type="project" value="InterPro"/>
</dbReference>
<dbReference type="Gene3D" id="3.50.50.60">
    <property type="entry name" value="FAD/NAD(P)-binding domain"/>
    <property type="match status" value="1"/>
</dbReference>
<proteinExistence type="inferred from homology"/>
<comment type="caution">
    <text evidence="8">The sequence shown here is derived from an EMBL/GenBank/DDBJ whole genome shotgun (WGS) entry which is preliminary data.</text>
</comment>
<feature type="active site" description="Proton acceptor" evidence="2">
    <location>
        <position position="590"/>
    </location>
</feature>
<keyword evidence="9" id="KW-1185">Reference proteome</keyword>
<feature type="binding site" evidence="3">
    <location>
        <position position="270"/>
    </location>
    <ligand>
        <name>FAD</name>
        <dbReference type="ChEBI" id="CHEBI:57692"/>
    </ligand>
</feature>
<feature type="domain" description="Glucose-methanol-choline oxidoreductase N-terminal" evidence="6">
    <location>
        <begin position="131"/>
        <end position="154"/>
    </location>
</feature>
<sequence length="616" mass="69360">MRILLSAILLAVITLTSQESLLEGMIRLIQEGERQFVTEPADIPEDRMLKQYDFIVVGSGTAGCVVANRLSENPDWNVLLVEAGRTENYIMDVPIMANFLQFTESNWAYKTEPSDKFCVGMDGQQCNWPRGKVVGGSSVLNYMIYTRGNRRDYDNWAKMGNTGWSYEEVLPYFRKIENFSIPEFQNSRYHSTSGYLQVGYAPHQTPIAEAIVNSSIQAGLPYVDYNGPTQTGVSRLQVTLRDGVRDSASRAYLHPIRDRPNLHMKKYSMVKKILIDPSTKVAYGVEFVRNGKMYRVKAKKEVILSAGAINSPQLLMLSGVGPQKHLKSVGIPVLSNIKVGYNLMDHIAVGGLTFIINQPFSLRTEKIINKENLDMYFNHHKGPLSIPGGCEVLVFHDFKDPQNPDGYPDIELLYQGGSLVSEPTLKKDFGILDGIYDKVYKMVEDAETFMVLPMLMRPKSKGKLLLRDSNYKSKPKIFPNYFAYKEDMETMIKGINLALNISAQPALQALGAKLHSKPIPQCSNHTFGSDAYFECMARYFTFTIYHQSGTCKMGPKSDKKAVVDPRLRVYGIQRLRVIDASIIPEIPAAHTNAPVYMIAEKGADMIKHDWGYHTHT</sequence>
<dbReference type="InterPro" id="IPR012132">
    <property type="entry name" value="GMC_OxRdtase"/>
</dbReference>
<dbReference type="AlphaFoldDB" id="A0A9P0LRV8"/>
<reference evidence="8" key="1">
    <citation type="submission" date="2022-03" db="EMBL/GenBank/DDBJ databases">
        <authorList>
            <person name="Sayadi A."/>
        </authorList>
    </citation>
    <scope>NUCLEOTIDE SEQUENCE</scope>
</reference>
<evidence type="ECO:0000256" key="5">
    <source>
        <dbReference type="SAM" id="SignalP"/>
    </source>
</evidence>
<keyword evidence="3 4" id="KW-0274">FAD</keyword>
<dbReference type="Pfam" id="PF05199">
    <property type="entry name" value="GMC_oxred_C"/>
    <property type="match status" value="1"/>
</dbReference>
<feature type="chain" id="PRO_5040417842" description="Glucose-methanol-choline oxidoreductase N-terminal domain-containing protein" evidence="5">
    <location>
        <begin position="19"/>
        <end position="616"/>
    </location>
</feature>
<comment type="cofactor">
    <cofactor evidence="3">
        <name>FAD</name>
        <dbReference type="ChEBI" id="CHEBI:57692"/>
    </cofactor>
</comment>
<dbReference type="PANTHER" id="PTHR11552">
    <property type="entry name" value="GLUCOSE-METHANOL-CHOLINE GMC OXIDOREDUCTASE"/>
    <property type="match status" value="1"/>
</dbReference>
<evidence type="ECO:0000256" key="3">
    <source>
        <dbReference type="PIRSR" id="PIRSR000137-2"/>
    </source>
</evidence>
<gene>
    <name evidence="8" type="ORF">ACAOBT_LOCUS25397</name>
</gene>
<name>A0A9P0LRV8_ACAOB</name>
<dbReference type="SUPFAM" id="SSF51905">
    <property type="entry name" value="FAD/NAD(P)-binding domain"/>
    <property type="match status" value="1"/>
</dbReference>